<evidence type="ECO:0000313" key="3">
    <source>
        <dbReference type="Proteomes" id="UP000324241"/>
    </source>
</evidence>
<dbReference type="AlphaFoldDB" id="A0A5M9MMP9"/>
<dbReference type="GO" id="GO:0005634">
    <property type="term" value="C:nucleus"/>
    <property type="evidence" value="ECO:0007669"/>
    <property type="project" value="TreeGrafter"/>
</dbReference>
<protein>
    <recommendedName>
        <fullName evidence="1">DUF7082 domain-containing protein</fullName>
    </recommendedName>
</protein>
<feature type="domain" description="DUF7082" evidence="1">
    <location>
        <begin position="270"/>
        <end position="420"/>
    </location>
</feature>
<comment type="caution">
    <text evidence="2">The sequence shown here is derived from an EMBL/GenBank/DDBJ whole genome shotgun (WGS) entry which is preliminary data.</text>
</comment>
<dbReference type="InterPro" id="IPR055509">
    <property type="entry name" value="DUF7082"/>
</dbReference>
<proteinExistence type="predicted"/>
<reference evidence="2 3" key="1">
    <citation type="submission" date="2019-08" db="EMBL/GenBank/DDBJ databases">
        <title>The genome sequence of a newly discovered highly antifungal drug resistant Aspergillus species, Aspergillus tanneri NIH 1004.</title>
        <authorList>
            <person name="Mounaud S."/>
            <person name="Singh I."/>
            <person name="Joardar V."/>
            <person name="Pakala S."/>
            <person name="Pakala S."/>
            <person name="Venepally P."/>
            <person name="Chung J.K."/>
            <person name="Losada L."/>
            <person name="Nierman W.C."/>
        </authorList>
    </citation>
    <scope>NUCLEOTIDE SEQUENCE [LARGE SCALE GENOMIC DNA]</scope>
    <source>
        <strain evidence="2 3">NIH1004</strain>
    </source>
</reference>
<dbReference type="Pfam" id="PF23305">
    <property type="entry name" value="DUF7082"/>
    <property type="match status" value="1"/>
</dbReference>
<dbReference type="OrthoDB" id="1751210at2759"/>
<dbReference type="VEuPathDB" id="FungiDB:EYZ11_011699"/>
<evidence type="ECO:0000313" key="2">
    <source>
        <dbReference type="EMBL" id="KAA8647186.1"/>
    </source>
</evidence>
<dbReference type="EMBL" id="QUQM01000004">
    <property type="protein sequence ID" value="KAA8647186.1"/>
    <property type="molecule type" value="Genomic_DNA"/>
</dbReference>
<evidence type="ECO:0000259" key="1">
    <source>
        <dbReference type="Pfam" id="PF23305"/>
    </source>
</evidence>
<name>A0A5M9MMP9_9EURO</name>
<dbReference type="PANTHER" id="PTHR39463">
    <property type="entry name" value="MEDUSA"/>
    <property type="match status" value="1"/>
</dbReference>
<dbReference type="Proteomes" id="UP000324241">
    <property type="component" value="Unassembled WGS sequence"/>
</dbReference>
<gene>
    <name evidence="2" type="ORF">ATNIH1004_005876</name>
</gene>
<dbReference type="GeneID" id="54328578"/>
<accession>A0A5M9MMP9</accession>
<organism evidence="2 3">
    <name type="scientific">Aspergillus tanneri</name>
    <dbReference type="NCBI Taxonomy" id="1220188"/>
    <lineage>
        <taxon>Eukaryota</taxon>
        <taxon>Fungi</taxon>
        <taxon>Dikarya</taxon>
        <taxon>Ascomycota</taxon>
        <taxon>Pezizomycotina</taxon>
        <taxon>Eurotiomycetes</taxon>
        <taxon>Eurotiomycetidae</taxon>
        <taxon>Eurotiales</taxon>
        <taxon>Aspergillaceae</taxon>
        <taxon>Aspergillus</taxon>
        <taxon>Aspergillus subgen. Circumdati</taxon>
    </lineage>
</organism>
<sequence>MEMSTCSEMGVFFQDKSVPRSGQELAPSDHNGSLSMIVCDREALKPEVLYFLPDHGPEGTFVYFHLQSSSPLLNDPLRTHLIFGSCWVQTDNISSGFWCSKYQYSVTAYVHHTPNELDNTFPIPLWVMVHDMATLTPYVLYVGDLSYQPELGEPWATRNKRDSPRPLSTSVHGGQSIPCETFFELQVGVADSNSQDRLSHFMDIIEPLQRPYSADYNISASTTPVPSVIPGELPWGSSGASHSPLPITEMYNGDSSNPSSPESSTFSLLYINTPIIDMAYNWTREETVQRRRIVHFVRHLPNRQLIDINLSPPSCQRLGADLICISCIYWPGREELFITSSDIIRLFQWLLRTPILQLQRCRIRRNLDRFQPHLISKSDPESFEFARMIRGFRNPRAVAVQKDMKIFPWRILQTAITNILHKHDIQVLFPACGRA</sequence>
<dbReference type="RefSeq" id="XP_033426547.1">
    <property type="nucleotide sequence ID" value="XM_033570515.1"/>
</dbReference>
<dbReference type="PANTHER" id="PTHR39463:SF1">
    <property type="entry name" value="MEDUSA"/>
    <property type="match status" value="1"/>
</dbReference>